<protein>
    <submittedName>
        <fullName evidence="2">Uncharacterized protein</fullName>
    </submittedName>
</protein>
<evidence type="ECO:0000313" key="2">
    <source>
        <dbReference type="EMBL" id="PKG27431.1"/>
    </source>
</evidence>
<dbReference type="AlphaFoldDB" id="A0A2N0ZD44"/>
<sequence>MTIRELSILKAALEGDIQRQEKSPNAHRKDFKKWLDDSKKLLRKVTLKLSEEEAKRFLKKTE</sequence>
<keyword evidence="3" id="KW-1185">Reference proteome</keyword>
<gene>
    <name evidence="2" type="ORF">CWS20_18750</name>
</gene>
<name>A0A2N0ZD44_9BACI</name>
<proteinExistence type="predicted"/>
<dbReference type="RefSeq" id="WP_066197433.1">
    <property type="nucleotide sequence ID" value="NZ_JAFDQP010000005.1"/>
</dbReference>
<dbReference type="Proteomes" id="UP000233343">
    <property type="component" value="Unassembled WGS sequence"/>
</dbReference>
<feature type="coiled-coil region" evidence="1">
    <location>
        <begin position="3"/>
        <end position="55"/>
    </location>
</feature>
<accession>A0A2N0ZD44</accession>
<keyword evidence="1" id="KW-0175">Coiled coil</keyword>
<evidence type="ECO:0000313" key="3">
    <source>
        <dbReference type="Proteomes" id="UP000233343"/>
    </source>
</evidence>
<dbReference type="EMBL" id="PISD01000043">
    <property type="protein sequence ID" value="PKG27431.1"/>
    <property type="molecule type" value="Genomic_DNA"/>
</dbReference>
<comment type="caution">
    <text evidence="2">The sequence shown here is derived from an EMBL/GenBank/DDBJ whole genome shotgun (WGS) entry which is preliminary data.</text>
</comment>
<evidence type="ECO:0000256" key="1">
    <source>
        <dbReference type="SAM" id="Coils"/>
    </source>
</evidence>
<organism evidence="2 3">
    <name type="scientific">Cytobacillus horneckiae</name>
    <dbReference type="NCBI Taxonomy" id="549687"/>
    <lineage>
        <taxon>Bacteria</taxon>
        <taxon>Bacillati</taxon>
        <taxon>Bacillota</taxon>
        <taxon>Bacilli</taxon>
        <taxon>Bacillales</taxon>
        <taxon>Bacillaceae</taxon>
        <taxon>Cytobacillus</taxon>
    </lineage>
</organism>
<reference evidence="2 3" key="1">
    <citation type="journal article" date="2010" name="Int. J. Syst. Evol. Microbiol.">
        <title>Bacillus horneckiae sp. nov., isolated from a spacecraft-assembly clean room.</title>
        <authorList>
            <person name="Vaishampayan P."/>
            <person name="Probst A."/>
            <person name="Krishnamurthi S."/>
            <person name="Ghosh S."/>
            <person name="Osman S."/>
            <person name="McDowall A."/>
            <person name="Ruckmani A."/>
            <person name="Mayilraj S."/>
            <person name="Venkateswaran K."/>
        </authorList>
    </citation>
    <scope>NUCLEOTIDE SEQUENCE [LARGE SCALE GENOMIC DNA]</scope>
    <source>
        <strain evidence="3">1PO1SC</strain>
    </source>
</reference>